<dbReference type="Proteomes" id="UP000054375">
    <property type="component" value="Unassembled WGS sequence"/>
</dbReference>
<evidence type="ECO:0000313" key="1">
    <source>
        <dbReference type="EMBL" id="KUN65597.1"/>
    </source>
</evidence>
<protein>
    <recommendedName>
        <fullName evidence="3">HEXXH motif-containing protein</fullName>
    </recommendedName>
</protein>
<dbReference type="InterPro" id="IPR026337">
    <property type="entry name" value="AKG_HExxH"/>
</dbReference>
<reference evidence="1 2" key="1">
    <citation type="submission" date="2015-10" db="EMBL/GenBank/DDBJ databases">
        <title>Draft genome sequence of Streptomyces griseorubiginosus DSM 40469, type strain for the species Streptomyces griseorubiginosus.</title>
        <authorList>
            <person name="Ruckert C."/>
            <person name="Winkler A."/>
            <person name="Kalinowski J."/>
            <person name="Kampfer P."/>
            <person name="Glaeser S."/>
        </authorList>
    </citation>
    <scope>NUCLEOTIDE SEQUENCE [LARGE SCALE GENOMIC DNA]</scope>
    <source>
        <strain evidence="1 2">DSM 40469</strain>
    </source>
</reference>
<gene>
    <name evidence="1" type="ORF">AQJ54_22610</name>
</gene>
<dbReference type="AlphaFoldDB" id="A0A101S1F5"/>
<evidence type="ECO:0008006" key="3">
    <source>
        <dbReference type="Google" id="ProtNLM"/>
    </source>
</evidence>
<dbReference type="RefSeq" id="WP_062240242.1">
    <property type="nucleotide sequence ID" value="NZ_JBPJFL010000001.1"/>
</dbReference>
<organism evidence="1 2">
    <name type="scientific">Streptomyces griseorubiginosus</name>
    <dbReference type="NCBI Taxonomy" id="67304"/>
    <lineage>
        <taxon>Bacteria</taxon>
        <taxon>Bacillati</taxon>
        <taxon>Actinomycetota</taxon>
        <taxon>Actinomycetes</taxon>
        <taxon>Kitasatosporales</taxon>
        <taxon>Streptomycetaceae</taxon>
        <taxon>Streptomyces</taxon>
    </lineage>
</organism>
<dbReference type="NCBIfam" id="TIGR04267">
    <property type="entry name" value="mod_HExxH"/>
    <property type="match status" value="1"/>
</dbReference>
<proteinExistence type="predicted"/>
<sequence>MRLKELAADRSARGLPDLALIVLAEDAEAVAANEQLHRVVARQYLVRLLRGVKRLCEDHPGASEPARVLELVDGWEVDEALNWAVRPDVTGWTWRSTMSDANPAQLLDQLGRCLAAEQPQVSVHLGPRRTAAPVITTGAGARSAQLFAWACEGDEDPLDLTAERAGAFAARVRDGADALAAVWPEGRDMAAIDIQAFAALGNHRGLRPLNFSIHGLRGLVLTSERPAYMLAQTLVHEATHQRFSGILDCVAVVRNPQATHHSPFVDAERPLGHILHGILSFINDVHAADRHLRTESDPLERGRLERYCALKTDQLRVAEKNLLEVAEPTEHGARIIAGCREAISRLNHA</sequence>
<dbReference type="EMBL" id="LMWV01000017">
    <property type="protein sequence ID" value="KUN65597.1"/>
    <property type="molecule type" value="Genomic_DNA"/>
</dbReference>
<comment type="caution">
    <text evidence="1">The sequence shown here is derived from an EMBL/GenBank/DDBJ whole genome shotgun (WGS) entry which is preliminary data.</text>
</comment>
<accession>A0A101S1F5</accession>
<evidence type="ECO:0000313" key="2">
    <source>
        <dbReference type="Proteomes" id="UP000054375"/>
    </source>
</evidence>
<name>A0A101S1F5_9ACTN</name>
<keyword evidence="2" id="KW-1185">Reference proteome</keyword>